<proteinExistence type="predicted"/>
<dbReference type="RefSeq" id="WP_091050399.1">
    <property type="nucleotide sequence ID" value="NZ_FNGF01000004.1"/>
</dbReference>
<keyword evidence="1" id="KW-1133">Transmembrane helix</keyword>
<organism evidence="2 3">
    <name type="scientific">Glycomyces sambucus</name>
    <dbReference type="NCBI Taxonomy" id="380244"/>
    <lineage>
        <taxon>Bacteria</taxon>
        <taxon>Bacillati</taxon>
        <taxon>Actinomycetota</taxon>
        <taxon>Actinomycetes</taxon>
        <taxon>Glycomycetales</taxon>
        <taxon>Glycomycetaceae</taxon>
        <taxon>Glycomyces</taxon>
    </lineage>
</organism>
<evidence type="ECO:0008006" key="4">
    <source>
        <dbReference type="Google" id="ProtNLM"/>
    </source>
</evidence>
<dbReference type="AlphaFoldDB" id="A0A1G9I4J1"/>
<keyword evidence="1" id="KW-0472">Membrane</keyword>
<feature type="transmembrane region" description="Helical" evidence="1">
    <location>
        <begin position="104"/>
        <end position="123"/>
    </location>
</feature>
<keyword evidence="1" id="KW-0812">Transmembrane</keyword>
<dbReference type="EMBL" id="FNGF01000004">
    <property type="protein sequence ID" value="SDL19733.1"/>
    <property type="molecule type" value="Genomic_DNA"/>
</dbReference>
<evidence type="ECO:0000256" key="1">
    <source>
        <dbReference type="SAM" id="Phobius"/>
    </source>
</evidence>
<dbReference type="STRING" id="380244.SAMN05216298_3008"/>
<reference evidence="3" key="1">
    <citation type="submission" date="2016-10" db="EMBL/GenBank/DDBJ databases">
        <authorList>
            <person name="Varghese N."/>
            <person name="Submissions S."/>
        </authorList>
    </citation>
    <scope>NUCLEOTIDE SEQUENCE [LARGE SCALE GENOMIC DNA]</scope>
    <source>
        <strain evidence="3">CGMCC 4.3147</strain>
    </source>
</reference>
<protein>
    <recommendedName>
        <fullName evidence="4">DUF4267 domain-containing protein</fullName>
    </recommendedName>
</protein>
<evidence type="ECO:0000313" key="3">
    <source>
        <dbReference type="Proteomes" id="UP000198662"/>
    </source>
</evidence>
<accession>A0A1G9I4J1</accession>
<keyword evidence="3" id="KW-1185">Reference proteome</keyword>
<dbReference type="Proteomes" id="UP000198662">
    <property type="component" value="Unassembled WGS sequence"/>
</dbReference>
<dbReference type="Pfam" id="PF14087">
    <property type="entry name" value="DUF4267"/>
    <property type="match status" value="1"/>
</dbReference>
<evidence type="ECO:0000313" key="2">
    <source>
        <dbReference type="EMBL" id="SDL19733.1"/>
    </source>
</evidence>
<feature type="transmembrane region" description="Helical" evidence="1">
    <location>
        <begin position="73"/>
        <end position="92"/>
    </location>
</feature>
<feature type="transmembrane region" description="Helical" evidence="1">
    <location>
        <begin position="6"/>
        <end position="28"/>
    </location>
</feature>
<sequence length="124" mass="12206">MDLTTLTMWAAAALGAGFALLGVTGVLAPEFAARAYGVPADTPGTRSWAAAAAWRDVAAGAAVLVVASTSTPAVTGVVLFALALIPFGDMVTVARHGVRDGSAYLPHLAGFAATAAVGAVLVAL</sequence>
<name>A0A1G9I4J1_9ACTN</name>
<dbReference type="InterPro" id="IPR025363">
    <property type="entry name" value="DUF4267"/>
</dbReference>
<gene>
    <name evidence="2" type="ORF">SAMN05216298_3008</name>
</gene>